<evidence type="ECO:0000256" key="1">
    <source>
        <dbReference type="SAM" id="MobiDB-lite"/>
    </source>
</evidence>
<name>A0A7S1YMK9_9STRA</name>
<dbReference type="AlphaFoldDB" id="A0A7S1YMK9"/>
<organism evidence="2">
    <name type="scientific">Grammatophora oceanica</name>
    <dbReference type="NCBI Taxonomy" id="210454"/>
    <lineage>
        <taxon>Eukaryota</taxon>
        <taxon>Sar</taxon>
        <taxon>Stramenopiles</taxon>
        <taxon>Ochrophyta</taxon>
        <taxon>Bacillariophyta</taxon>
        <taxon>Fragilariophyceae</taxon>
        <taxon>Fragilariophycidae</taxon>
        <taxon>Rhabdonematales</taxon>
        <taxon>Grammatophoraceae</taxon>
        <taxon>Grammatophora</taxon>
    </lineage>
</organism>
<accession>A0A7S1YMK9</accession>
<proteinExistence type="predicted"/>
<gene>
    <name evidence="2" type="ORF">GOCE00092_LOCUS26536</name>
</gene>
<evidence type="ECO:0000313" key="2">
    <source>
        <dbReference type="EMBL" id="CAD9310488.1"/>
    </source>
</evidence>
<feature type="compositionally biased region" description="Acidic residues" evidence="1">
    <location>
        <begin position="141"/>
        <end position="150"/>
    </location>
</feature>
<dbReference type="EMBL" id="HBGK01050442">
    <property type="protein sequence ID" value="CAD9310488.1"/>
    <property type="molecule type" value="Transcribed_RNA"/>
</dbReference>
<feature type="region of interest" description="Disordered" evidence="1">
    <location>
        <begin position="17"/>
        <end position="61"/>
    </location>
</feature>
<reference evidence="2" key="1">
    <citation type="submission" date="2021-01" db="EMBL/GenBank/DDBJ databases">
        <authorList>
            <person name="Corre E."/>
            <person name="Pelletier E."/>
            <person name="Niang G."/>
            <person name="Scheremetjew M."/>
            <person name="Finn R."/>
            <person name="Kale V."/>
            <person name="Holt S."/>
            <person name="Cochrane G."/>
            <person name="Meng A."/>
            <person name="Brown T."/>
            <person name="Cohen L."/>
        </authorList>
    </citation>
    <scope>NUCLEOTIDE SEQUENCE</scope>
    <source>
        <strain evidence="2">CCMP 410</strain>
    </source>
</reference>
<protein>
    <submittedName>
        <fullName evidence="2">Uncharacterized protein</fullName>
    </submittedName>
</protein>
<feature type="region of interest" description="Disordered" evidence="1">
    <location>
        <begin position="238"/>
        <end position="269"/>
    </location>
</feature>
<feature type="compositionally biased region" description="Polar residues" evidence="1">
    <location>
        <begin position="41"/>
        <end position="57"/>
    </location>
</feature>
<sequence>MPALRDELASRRSLLETAADDERNYDQHQHAYSPPQREVRQSASSPSTFRSATTRTTPDFGGVFRRMGTRFVQNLNLARLIDEMEHDQELADHLEVINMETQEEKERKLLVQEARTATLRFLEKHLMDFKEERRRVVQQQQEEEAGDDNDSTTGERVAVVPPPVTYEEWIADLHPENAYPAMVADKAVVRRPSSAPIEIDHRFYVQEADHRKLWNKLADDEHQIVPARSKMLRGMGVTEAVGDHHQLELEKKESQQTVVSSDEEEDDDE</sequence>
<feature type="region of interest" description="Disordered" evidence="1">
    <location>
        <begin position="133"/>
        <end position="156"/>
    </location>
</feature>
<feature type="compositionally biased region" description="Basic and acidic residues" evidence="1">
    <location>
        <begin position="17"/>
        <end position="29"/>
    </location>
</feature>
<feature type="compositionally biased region" description="Basic and acidic residues" evidence="1">
    <location>
        <begin position="241"/>
        <end position="254"/>
    </location>
</feature>